<comment type="caution">
    <text evidence="1">The sequence shown here is derived from an EMBL/GenBank/DDBJ whole genome shotgun (WGS) entry which is preliminary data.</text>
</comment>
<protein>
    <submittedName>
        <fullName evidence="1">Abi family protein</fullName>
    </submittedName>
</protein>
<proteinExistence type="predicted"/>
<name>A0ABX1KW37_9LACO</name>
<gene>
    <name evidence="1" type="ORF">HC026_00965</name>
</gene>
<dbReference type="Proteomes" id="UP000763447">
    <property type="component" value="Unassembled WGS sequence"/>
</dbReference>
<dbReference type="InterPro" id="IPR011664">
    <property type="entry name" value="Abi_system_AbiD/AbiF-like"/>
</dbReference>
<evidence type="ECO:0000313" key="1">
    <source>
        <dbReference type="EMBL" id="NLR17482.1"/>
    </source>
</evidence>
<accession>A0ABX1KW37</accession>
<dbReference type="EMBL" id="JAAXLJ010000002">
    <property type="protein sequence ID" value="NLR17482.1"/>
    <property type="molecule type" value="Genomic_DNA"/>
</dbReference>
<dbReference type="Pfam" id="PF07751">
    <property type="entry name" value="Abi_2"/>
    <property type="match status" value="1"/>
</dbReference>
<evidence type="ECO:0000313" key="2">
    <source>
        <dbReference type="Proteomes" id="UP000763447"/>
    </source>
</evidence>
<reference evidence="1 2" key="1">
    <citation type="submission" date="2020-04" db="EMBL/GenBank/DDBJ databases">
        <title>A novel species of genus Lactobacillus that was isolated from fermented food Zha-chili.</title>
        <authorList>
            <person name="Zhang Z."/>
        </authorList>
    </citation>
    <scope>NUCLEOTIDE SEQUENCE [LARGE SCALE GENOMIC DNA]</scope>
    <source>
        <strain evidence="2">HBUAS51383</strain>
    </source>
</reference>
<keyword evidence="2" id="KW-1185">Reference proteome</keyword>
<organism evidence="1 2">
    <name type="scientific">Secundilactobacillus angelensis</name>
    <dbReference type="NCBI Taxonomy" id="2722706"/>
    <lineage>
        <taxon>Bacteria</taxon>
        <taxon>Bacillati</taxon>
        <taxon>Bacillota</taxon>
        <taxon>Bacilli</taxon>
        <taxon>Lactobacillales</taxon>
        <taxon>Lactobacillaceae</taxon>
        <taxon>Secundilactobacillus</taxon>
    </lineage>
</organism>
<sequence length="294" mass="34467">MYSTTMLIAHMKQKGIKFNIASEDDARLMLEQKNYYFKLTSYRKNFPKIDDQYQNLDFAYLTDLASIDMQLREYLLNLSLDIEHGIKVKLMSLISNDPSEDGYSIVQDFKAANEQSYQKTISYLKKNRYLHDLYEKHHAEPSIWVFFEVMTLGTLSMFVDFYVKRSPVKAVKRIHKFLKFTKNIRNACAHNNPLLVNLFSEREFLRQPSAPVKSASNTIGISSQYLNDLKVNDLVSLFYLHQTLQSPALGKHRVHQGKRLINRFHRHSDWYADNVNITTFIKILTVLVDYIDCN</sequence>